<name>A0AA47LQX9_9GAMM</name>
<dbReference type="EC" id="3.1.11.1" evidence="2 13"/>
<reference evidence="18" key="1">
    <citation type="submission" date="2022-09" db="EMBL/GenBank/DDBJ databases">
        <authorList>
            <person name="Li Z.-J."/>
        </authorList>
    </citation>
    <scope>NUCLEOTIDE SEQUENCE</scope>
    <source>
        <strain evidence="18">TGB11</strain>
    </source>
</reference>
<dbReference type="Gene3D" id="3.30.420.10">
    <property type="entry name" value="Ribonuclease H-like superfamily/Ribonuclease H"/>
    <property type="match status" value="1"/>
</dbReference>
<dbReference type="Pfam" id="PF08411">
    <property type="entry name" value="ExoI_SH3"/>
    <property type="match status" value="1"/>
</dbReference>
<dbReference type="RefSeq" id="WP_269578245.1">
    <property type="nucleotide sequence ID" value="NZ_CP114588.1"/>
</dbReference>
<evidence type="ECO:0000256" key="14">
    <source>
        <dbReference type="PIRSR" id="PIRSR000977-1"/>
    </source>
</evidence>
<dbReference type="PANTHER" id="PTHR11046">
    <property type="entry name" value="OLIGORIBONUCLEASE, MITOCHONDRIAL"/>
    <property type="match status" value="1"/>
</dbReference>
<dbReference type="Pfam" id="PF00929">
    <property type="entry name" value="RNase_T"/>
    <property type="match status" value="1"/>
</dbReference>
<feature type="binding site" evidence="15">
    <location>
        <position position="13"/>
    </location>
    <ligand>
        <name>Mg(2+)</name>
        <dbReference type="ChEBI" id="CHEBI:18420"/>
        <label>1</label>
    </ligand>
</feature>
<evidence type="ECO:0000256" key="6">
    <source>
        <dbReference type="ARBA" id="ARBA00022763"/>
    </source>
</evidence>
<keyword evidence="10" id="KW-0238">DNA-binding</keyword>
<dbReference type="SMART" id="SM00479">
    <property type="entry name" value="EXOIII"/>
    <property type="match status" value="1"/>
</dbReference>
<evidence type="ECO:0000256" key="8">
    <source>
        <dbReference type="ARBA" id="ARBA00022839"/>
    </source>
</evidence>
<dbReference type="NCBIfam" id="NF008746">
    <property type="entry name" value="PRK11779.1"/>
    <property type="match status" value="1"/>
</dbReference>
<evidence type="ECO:0000256" key="5">
    <source>
        <dbReference type="ARBA" id="ARBA00022723"/>
    </source>
</evidence>
<dbReference type="CDD" id="cd06138">
    <property type="entry name" value="ExoI_N"/>
    <property type="match status" value="1"/>
</dbReference>
<keyword evidence="9 15" id="KW-0460">Magnesium</keyword>
<dbReference type="InterPro" id="IPR023607">
    <property type="entry name" value="Exodeoxyribonuclease_I"/>
</dbReference>
<evidence type="ECO:0000256" key="3">
    <source>
        <dbReference type="ARBA" id="ARBA00019900"/>
    </source>
</evidence>
<evidence type="ECO:0000256" key="15">
    <source>
        <dbReference type="PIRSR" id="PIRSR000977-2"/>
    </source>
</evidence>
<dbReference type="InterPro" id="IPR034747">
    <property type="entry name" value="EXOI_SH3"/>
</dbReference>
<dbReference type="Proteomes" id="UP001164748">
    <property type="component" value="Chromosome"/>
</dbReference>
<gene>
    <name evidence="18" type="primary">sbcB</name>
    <name evidence="18" type="ORF">N8M53_06935</name>
</gene>
<dbReference type="GO" id="GO:0000175">
    <property type="term" value="F:3'-5'-RNA exonuclease activity"/>
    <property type="evidence" value="ECO:0007669"/>
    <property type="project" value="InterPro"/>
</dbReference>
<dbReference type="SUPFAM" id="SSF53098">
    <property type="entry name" value="Ribonuclease H-like"/>
    <property type="match status" value="1"/>
</dbReference>
<protein>
    <recommendedName>
        <fullName evidence="3 13">Exodeoxyribonuclease I</fullName>
        <ecNumber evidence="2 13">3.1.11.1</ecNumber>
    </recommendedName>
</protein>
<evidence type="ECO:0000256" key="1">
    <source>
        <dbReference type="ARBA" id="ARBA00000563"/>
    </source>
</evidence>
<dbReference type="PIRSF" id="PIRSF000977">
    <property type="entry name" value="Exodeoxyribonuclease_I"/>
    <property type="match status" value="1"/>
</dbReference>
<evidence type="ECO:0000313" key="18">
    <source>
        <dbReference type="EMBL" id="WBA07607.1"/>
    </source>
</evidence>
<keyword evidence="6 13" id="KW-0227">DNA damage</keyword>
<evidence type="ECO:0000256" key="9">
    <source>
        <dbReference type="ARBA" id="ARBA00022842"/>
    </source>
</evidence>
<evidence type="ECO:0000256" key="10">
    <source>
        <dbReference type="ARBA" id="ARBA00023125"/>
    </source>
</evidence>
<dbReference type="FunFam" id="1.20.1280.70:FF:000001">
    <property type="entry name" value="Exodeoxyribonuclease I"/>
    <property type="match status" value="1"/>
</dbReference>
<keyword evidence="8 13" id="KW-0269">Exonuclease</keyword>
<dbReference type="GO" id="GO:0008310">
    <property type="term" value="F:single-stranded DNA 3'-5' DNA exonuclease activity"/>
    <property type="evidence" value="ECO:0007669"/>
    <property type="project" value="UniProtKB-EC"/>
</dbReference>
<dbReference type="InterPro" id="IPR058561">
    <property type="entry name" value="Exonuc_1_C"/>
</dbReference>
<accession>A0AA47LQX9</accession>
<comment type="subunit">
    <text evidence="12">Monomer. Interacts with ssb (via C-terminus); this interaction stimulates the exonuclease activity by recruiting the enzyme to its substrate.</text>
</comment>
<evidence type="ECO:0000256" key="7">
    <source>
        <dbReference type="ARBA" id="ARBA00022801"/>
    </source>
</evidence>
<keyword evidence="5 15" id="KW-0479">Metal-binding</keyword>
<dbReference type="Gene3D" id="3.30.1520.20">
    <property type="entry name" value="Exonuclease ExoI, domain 2"/>
    <property type="match status" value="1"/>
</dbReference>
<dbReference type="AlphaFoldDB" id="A0AA47LQX9"/>
<dbReference type="PROSITE" id="PS51784">
    <property type="entry name" value="EXOI_SH3"/>
    <property type="match status" value="1"/>
</dbReference>
<evidence type="ECO:0000256" key="11">
    <source>
        <dbReference type="ARBA" id="ARBA00023204"/>
    </source>
</evidence>
<evidence type="ECO:0000259" key="17">
    <source>
        <dbReference type="PROSITE" id="PS51785"/>
    </source>
</evidence>
<comment type="catalytic activity">
    <reaction evidence="1 13">
        <text>Exonucleolytic cleavage in the 3'- to 5'-direction to yield nucleoside 5'-phosphates.</text>
        <dbReference type="EC" id="3.1.11.1"/>
    </reaction>
</comment>
<dbReference type="Pfam" id="PF26016">
    <property type="entry name" value="ExoI_C"/>
    <property type="match status" value="1"/>
</dbReference>
<dbReference type="FunFam" id="3.30.1520.20:FF:000001">
    <property type="entry name" value="Exodeoxyribonuclease I"/>
    <property type="match status" value="1"/>
</dbReference>
<evidence type="ECO:0000256" key="13">
    <source>
        <dbReference type="PIRNR" id="PIRNR000977"/>
    </source>
</evidence>
<dbReference type="PROSITE" id="PS51785">
    <property type="entry name" value="EXOI_C"/>
    <property type="match status" value="1"/>
</dbReference>
<dbReference type="GO" id="GO:0046872">
    <property type="term" value="F:metal ion binding"/>
    <property type="evidence" value="ECO:0007669"/>
    <property type="project" value="UniProtKB-KW"/>
</dbReference>
<dbReference type="InterPro" id="IPR013520">
    <property type="entry name" value="Ribonucl_H"/>
</dbReference>
<feature type="binding site" evidence="15">
    <location>
        <position position="15"/>
    </location>
    <ligand>
        <name>Mg(2+)</name>
        <dbReference type="ChEBI" id="CHEBI:18420"/>
        <label>2</label>
    </ligand>
</feature>
<feature type="binding site" evidence="14">
    <location>
        <position position="163"/>
    </location>
    <ligand>
        <name>substrate</name>
    </ligand>
</feature>
<organism evidence="18 19">
    <name type="scientific">Salinivibrio kushneri</name>
    <dbReference type="NCBI Taxonomy" id="1908198"/>
    <lineage>
        <taxon>Bacteria</taxon>
        <taxon>Pseudomonadati</taxon>
        <taxon>Pseudomonadota</taxon>
        <taxon>Gammaproteobacteria</taxon>
        <taxon>Vibrionales</taxon>
        <taxon>Vibrionaceae</taxon>
        <taxon>Salinivibrio</taxon>
    </lineage>
</organism>
<keyword evidence="4 13" id="KW-0540">Nuclease</keyword>
<dbReference type="InterPro" id="IPR036397">
    <property type="entry name" value="RNaseH_sf"/>
</dbReference>
<evidence type="ECO:0000313" key="19">
    <source>
        <dbReference type="Proteomes" id="UP001164748"/>
    </source>
</evidence>
<dbReference type="FunFam" id="3.30.420.10:FF:000033">
    <property type="entry name" value="Exodeoxyribonuclease I"/>
    <property type="match status" value="1"/>
</dbReference>
<dbReference type="Gene3D" id="1.20.1280.70">
    <property type="entry name" value="Exonuclease ExoI, domain 3"/>
    <property type="match status" value="1"/>
</dbReference>
<dbReference type="InterPro" id="IPR022894">
    <property type="entry name" value="Oligoribonuclease"/>
</dbReference>
<dbReference type="GO" id="GO:0006281">
    <property type="term" value="P:DNA repair"/>
    <property type="evidence" value="ECO:0007669"/>
    <property type="project" value="UniProtKB-KW"/>
</dbReference>
<dbReference type="PANTHER" id="PTHR11046:SF11">
    <property type="entry name" value="EXODEOXYRIBONUCLEASE I"/>
    <property type="match status" value="1"/>
</dbReference>
<keyword evidence="11 13" id="KW-0234">DNA repair</keyword>
<keyword evidence="7 13" id="KW-0378">Hydrolase</keyword>
<dbReference type="GO" id="GO:0003677">
    <property type="term" value="F:DNA binding"/>
    <property type="evidence" value="ECO:0007669"/>
    <property type="project" value="UniProtKB-KW"/>
</dbReference>
<evidence type="ECO:0000256" key="4">
    <source>
        <dbReference type="ARBA" id="ARBA00022722"/>
    </source>
</evidence>
<dbReference type="InterPro" id="IPR038649">
    <property type="entry name" value="EXOI_SH3_sf"/>
</dbReference>
<sequence length="473" mass="54104">MTDADQPSFFFYDFETFGTHPGKDRPCQFAGVRTDSDFNVIGEPLVLYCQPPNDYLPAPEACLVTGITPQLALKKGLSEPEFIAQIHAAFSQPNTCIVGYNNVRFDDEVTRYTLYRNFFDPYGWSWQNGNSRWDLLDVMRACYALRPDGIEWPHDDNGKPSFKLENLSVANDIEHSDAHDAMADVHATIELAKKVKAAQPRLFDYLLKHRHKNKIKHLIDVVNMTPLVHVSGMFGTERGNTSWIVPVAWHPDNPNAVITVDLARDPAPLFELDADALRERLYTPHHDLTEGQLPAPLKLVHINKCPVLADAKTLRPEDAARLGVNREACLQHLKTLKASPELREKLVAVFADAKPFDDQDVDTALYAGFFSKSDRSAMDIIRARDPENLAALDLSVDDWRIKPLLFRYRARNYPWTLTEAEQKKWFMHRRDYFETHLPAYMDNLQHLAEQHQAEEDKVRVLKAIYHYVESLVG</sequence>
<dbReference type="InterPro" id="IPR012337">
    <property type="entry name" value="RNaseH-like_sf"/>
</dbReference>
<feature type="binding site" evidence="14">
    <location>
        <position position="15"/>
    </location>
    <ligand>
        <name>substrate</name>
    </ligand>
</feature>
<comment type="cofactor">
    <cofactor evidence="15">
        <name>Mg(2+)</name>
        <dbReference type="ChEBI" id="CHEBI:18420"/>
    </cofactor>
    <text evidence="15">Binds 2 Mg(2+) ions per monomer.</text>
</comment>
<evidence type="ECO:0000259" key="16">
    <source>
        <dbReference type="PROSITE" id="PS51784"/>
    </source>
</evidence>
<feature type="domain" description="ExoI C-terminal" evidence="17">
    <location>
        <begin position="357"/>
        <end position="472"/>
    </location>
</feature>
<dbReference type="Gene3D" id="1.10.287.1240">
    <property type="match status" value="1"/>
</dbReference>
<feature type="domain" description="ExoI SH3-like" evidence="16">
    <location>
        <begin position="200"/>
        <end position="354"/>
    </location>
</feature>
<proteinExistence type="predicted"/>
<feature type="binding site" evidence="15">
    <location>
        <position position="184"/>
    </location>
    <ligand>
        <name>Mg(2+)</name>
        <dbReference type="ChEBI" id="CHEBI:18420"/>
        <label>2</label>
    </ligand>
</feature>
<dbReference type="EMBL" id="CP114588">
    <property type="protein sequence ID" value="WBA07607.1"/>
    <property type="molecule type" value="Genomic_DNA"/>
</dbReference>
<dbReference type="InterPro" id="IPR013620">
    <property type="entry name" value="Exonuc_1_SH3"/>
</dbReference>
<evidence type="ECO:0000256" key="12">
    <source>
        <dbReference type="ARBA" id="ARBA00046792"/>
    </source>
</evidence>
<evidence type="ECO:0000256" key="2">
    <source>
        <dbReference type="ARBA" id="ARBA00012108"/>
    </source>
</evidence>